<reference evidence="1" key="1">
    <citation type="submission" date="2020-05" db="EMBL/GenBank/DDBJ databases">
        <title>Chitinophaga laudate sp. nov., isolated from a tropical peat swamp.</title>
        <authorList>
            <person name="Goh C.B.S."/>
            <person name="Lee M.S."/>
            <person name="Parimannan S."/>
            <person name="Pasbakhsh P."/>
            <person name="Yule C.M."/>
            <person name="Rajandas H."/>
            <person name="Loke S."/>
            <person name="Croft L."/>
            <person name="Tan J.B.L."/>
        </authorList>
    </citation>
    <scope>NUCLEOTIDE SEQUENCE</scope>
    <source>
        <strain evidence="1">Mgbs1</strain>
    </source>
</reference>
<dbReference type="Proteomes" id="UP000281028">
    <property type="component" value="Unassembled WGS sequence"/>
</dbReference>
<keyword evidence="2" id="KW-1185">Reference proteome</keyword>
<dbReference type="AlphaFoldDB" id="A0A9Q5D2B0"/>
<name>A0A9Q5D2B0_9BACT</name>
<dbReference type="EMBL" id="RIAR02000001">
    <property type="protein sequence ID" value="NSL86739.1"/>
    <property type="molecule type" value="Genomic_DNA"/>
</dbReference>
<evidence type="ECO:0000313" key="1">
    <source>
        <dbReference type="EMBL" id="NSL86739.1"/>
    </source>
</evidence>
<sequence>MKKLFSGIIALTLFAMSCKKDSSTDNVIVIDPPAVPWLLTKISNANDLTTFTYNADMLVENIVDDIRSVNYYSAIKMEYVTGIPVKLLAKQKPADELKQVKSFFTKDGKVTRVSNYELRNPGVVSSWDTIIYDKQHVVQVNRYKGEKDLYMVRKYTWTGENVTLAEQFEVLPDKTQHLASSTAFSYNDKRSYGYPYGSFLISEELSSPETLSANELIKVKYEYLGGTKPDVTLTTHSRSYNNSQLPVTDTIVETSGGNSSQRIFVFEFSNLPK</sequence>
<evidence type="ECO:0000313" key="2">
    <source>
        <dbReference type="Proteomes" id="UP000281028"/>
    </source>
</evidence>
<protein>
    <submittedName>
        <fullName evidence="1">Uncharacterized protein</fullName>
    </submittedName>
</protein>
<gene>
    <name evidence="1" type="ORF">ECE50_007855</name>
</gene>
<dbReference type="PROSITE" id="PS51257">
    <property type="entry name" value="PROKAR_LIPOPROTEIN"/>
    <property type="match status" value="1"/>
</dbReference>
<comment type="caution">
    <text evidence="1">The sequence shown here is derived from an EMBL/GenBank/DDBJ whole genome shotgun (WGS) entry which is preliminary data.</text>
</comment>
<proteinExistence type="predicted"/>
<accession>A0A9Q5D2B0</accession>
<organism evidence="1 2">
    <name type="scientific">Chitinophaga solisilvae</name>
    <dbReference type="NCBI Taxonomy" id="1233460"/>
    <lineage>
        <taxon>Bacteria</taxon>
        <taxon>Pseudomonadati</taxon>
        <taxon>Bacteroidota</taxon>
        <taxon>Chitinophagia</taxon>
        <taxon>Chitinophagales</taxon>
        <taxon>Chitinophagaceae</taxon>
        <taxon>Chitinophaga</taxon>
    </lineage>
</organism>